<sequence>MTEVEYERVLTFDLSSVHRTLAGPSNPHAHLPTSELAQRGIAVGLEAAREEERARCLTVPSLLPLLQVVPTRPTRAIWSPPD</sequence>
<dbReference type="Proteomes" id="UP000320231">
    <property type="component" value="Chromosome"/>
</dbReference>
<dbReference type="InterPro" id="IPR036008">
    <property type="entry name" value="Aconitase_4Fe-4S_dom"/>
</dbReference>
<protein>
    <submittedName>
        <fullName evidence="1">Uncharacterized protein</fullName>
    </submittedName>
</protein>
<evidence type="ECO:0000313" key="2">
    <source>
        <dbReference type="Proteomes" id="UP000320231"/>
    </source>
</evidence>
<gene>
    <name evidence="1" type="ORF">HSBAA_41860</name>
</gene>
<evidence type="ECO:0000313" key="1">
    <source>
        <dbReference type="EMBL" id="BBI62880.1"/>
    </source>
</evidence>
<reference evidence="1 2" key="1">
    <citation type="journal article" date="2019" name="Microbiol. Resour. Announc.">
        <title>Complete Genome Sequence of Halomonas sulfidaeris Strain Esulfide1 Isolated from a Metal Sulfide Rock at a Depth of 2,200 Meters, Obtained Using Nanopore Sequencing.</title>
        <authorList>
            <person name="Saito M."/>
            <person name="Nishigata A."/>
            <person name="Galipon J."/>
            <person name="Arakawa K."/>
        </authorList>
    </citation>
    <scope>NUCLEOTIDE SEQUENCE [LARGE SCALE GENOMIC DNA]</scope>
    <source>
        <strain evidence="1 2">ATCC BAA-803</strain>
    </source>
</reference>
<name>A0A455U9L2_9GAMM</name>
<dbReference type="KEGG" id="hsr:HSBAA_41860"/>
<dbReference type="EMBL" id="AP019514">
    <property type="protein sequence ID" value="BBI62880.1"/>
    <property type="molecule type" value="Genomic_DNA"/>
</dbReference>
<organism evidence="1 2">
    <name type="scientific">Vreelandella sulfidaeris</name>
    <dbReference type="NCBI Taxonomy" id="115553"/>
    <lineage>
        <taxon>Bacteria</taxon>
        <taxon>Pseudomonadati</taxon>
        <taxon>Pseudomonadota</taxon>
        <taxon>Gammaproteobacteria</taxon>
        <taxon>Oceanospirillales</taxon>
        <taxon>Halomonadaceae</taxon>
        <taxon>Vreelandella</taxon>
    </lineage>
</organism>
<accession>A0A455U9L2</accession>
<proteinExistence type="predicted"/>
<dbReference type="AlphaFoldDB" id="A0A455U9L2"/>
<dbReference type="SUPFAM" id="SSF53732">
    <property type="entry name" value="Aconitase iron-sulfur domain"/>
    <property type="match status" value="1"/>
</dbReference>